<dbReference type="KEGG" id="hdi:HDIA_4456"/>
<dbReference type="RefSeq" id="WP_099558175.1">
    <property type="nucleotide sequence ID" value="NZ_LT960614.1"/>
</dbReference>
<dbReference type="EC" id="3.2.1.-" evidence="4"/>
<dbReference type="PANTHER" id="PTHR10963:SF55">
    <property type="entry name" value="GLYCOSIDE HYDROLASE FAMILY 16 PROTEIN"/>
    <property type="match status" value="1"/>
</dbReference>
<sequence length="638" mass="69691">MKIQRRQLLVGSAGSFLLPLSSVARSLASEAPLIFDFSSELPEGTSFRRAGPAALWQGESYALVEADVPRFEAAGPDKAPALLLEGDLQPLIRNVDRLAGGQYVDRAPMEGEKSFAVTSDGTAGSYISVDMPEEDMMLTASVFVVSQKERPWAISLRSPESKQSGRGEVTAGPQWRRVSASWPSYVTEKQPLTFYLARPYALENRPGPETGLVWAPQVEAGWRPSSPVPSSQMTRAADEAYLGGHHFRLPEATVTMRLPAGGTQGGVLLDGENGNFRFGINNSGRLYARIGELSVEGFDEVGDAPDVLVHWSANGIGVASVRGGRVVNRAFTAGNPGTPDSGATVRLLAAHDGTKPSNTHIARIEIARTARFDSPVAAPVLAPPRYKMVFADEFDDPDVSRINEEGTGPGKGPYWCSKYRWPRLEIINEEKQVYMDRTFAGTGDKPLGIEPFSIADSILTITADRADPNTVRPFINDAAYTSGAITSVASHSQTYGYFEINCRVPAGRGFWPAFWLLPVEFTWPPEIDVLEGSGARRFSFSTGAIGEGSPFQQVWHAGHGDTTESFHVYALEWTQSEIILFVDGKELRRGKNFVDQPMYVLANLAVGSHDEAWIPDPDETTPFPGRFEIDYIRCWARA</sequence>
<dbReference type="InterPro" id="IPR000757">
    <property type="entry name" value="Beta-glucanase-like"/>
</dbReference>
<dbReference type="OrthoDB" id="9809583at2"/>
<feature type="chain" id="PRO_5012203406" evidence="2">
    <location>
        <begin position="25"/>
        <end position="638"/>
    </location>
</feature>
<protein>
    <submittedName>
        <fullName evidence="4">Endo-1,3-1,4-beta-glycanase ExsH</fullName>
        <ecNumber evidence="4">3.2.1.-</ecNumber>
    </submittedName>
</protein>
<keyword evidence="4" id="KW-0326">Glycosidase</keyword>
<reference evidence="5" key="1">
    <citation type="submission" date="2017-09" db="EMBL/GenBank/DDBJ databases">
        <title>Genome sequence of Nannocystis excedens DSM 71.</title>
        <authorList>
            <person name="Blom J."/>
        </authorList>
    </citation>
    <scope>NUCLEOTIDE SEQUENCE [LARGE SCALE GENOMIC DNA]</scope>
    <source>
        <strain evidence="5">type strain: E19</strain>
    </source>
</reference>
<dbReference type="PROSITE" id="PS51762">
    <property type="entry name" value="GH16_2"/>
    <property type="match status" value="1"/>
</dbReference>
<proteinExistence type="inferred from homology"/>
<dbReference type="CDD" id="cd08023">
    <property type="entry name" value="GH16_laminarinase_like"/>
    <property type="match status" value="1"/>
</dbReference>
<dbReference type="SUPFAM" id="SSF49899">
    <property type="entry name" value="Concanavalin A-like lectins/glucanases"/>
    <property type="match status" value="1"/>
</dbReference>
<accession>A0A2C9DCG9</accession>
<dbReference type="InterPro" id="IPR050546">
    <property type="entry name" value="Glycosyl_Hydrlase_16"/>
</dbReference>
<keyword evidence="2" id="KW-0732">Signal</keyword>
<dbReference type="EMBL" id="LT960614">
    <property type="protein sequence ID" value="SON57997.1"/>
    <property type="molecule type" value="Genomic_DNA"/>
</dbReference>
<dbReference type="GO" id="GO:0005975">
    <property type="term" value="P:carbohydrate metabolic process"/>
    <property type="evidence" value="ECO:0007669"/>
    <property type="project" value="InterPro"/>
</dbReference>
<organism evidence="4 5">
    <name type="scientific">Hartmannibacter diazotrophicus</name>
    <dbReference type="NCBI Taxonomy" id="1482074"/>
    <lineage>
        <taxon>Bacteria</taxon>
        <taxon>Pseudomonadati</taxon>
        <taxon>Pseudomonadota</taxon>
        <taxon>Alphaproteobacteria</taxon>
        <taxon>Hyphomicrobiales</taxon>
        <taxon>Pleomorphomonadaceae</taxon>
        <taxon>Hartmannibacter</taxon>
    </lineage>
</organism>
<dbReference type="GO" id="GO:0004553">
    <property type="term" value="F:hydrolase activity, hydrolyzing O-glycosyl compounds"/>
    <property type="evidence" value="ECO:0007669"/>
    <property type="project" value="InterPro"/>
</dbReference>
<evidence type="ECO:0000313" key="4">
    <source>
        <dbReference type="EMBL" id="SON57997.1"/>
    </source>
</evidence>
<name>A0A2C9DCG9_9HYPH</name>
<comment type="similarity">
    <text evidence="1">Belongs to the glycosyl hydrolase 16 family.</text>
</comment>
<dbReference type="PANTHER" id="PTHR10963">
    <property type="entry name" value="GLYCOSYL HYDROLASE-RELATED"/>
    <property type="match status" value="1"/>
</dbReference>
<feature type="signal peptide" evidence="2">
    <location>
        <begin position="1"/>
        <end position="24"/>
    </location>
</feature>
<dbReference type="AlphaFoldDB" id="A0A2C9DCG9"/>
<evidence type="ECO:0000259" key="3">
    <source>
        <dbReference type="PROSITE" id="PS51762"/>
    </source>
</evidence>
<gene>
    <name evidence="4" type="primary">exsH</name>
    <name evidence="4" type="ORF">HDIA_4456</name>
</gene>
<dbReference type="Pfam" id="PF00722">
    <property type="entry name" value="Glyco_hydro_16"/>
    <property type="match status" value="1"/>
</dbReference>
<evidence type="ECO:0000256" key="1">
    <source>
        <dbReference type="ARBA" id="ARBA00006865"/>
    </source>
</evidence>
<evidence type="ECO:0000313" key="5">
    <source>
        <dbReference type="Proteomes" id="UP000223606"/>
    </source>
</evidence>
<evidence type="ECO:0000256" key="2">
    <source>
        <dbReference type="SAM" id="SignalP"/>
    </source>
</evidence>
<dbReference type="Gene3D" id="2.60.120.200">
    <property type="match status" value="1"/>
</dbReference>
<keyword evidence="5" id="KW-1185">Reference proteome</keyword>
<feature type="domain" description="GH16" evidence="3">
    <location>
        <begin position="367"/>
        <end position="638"/>
    </location>
</feature>
<dbReference type="Proteomes" id="UP000223606">
    <property type="component" value="Chromosome 1"/>
</dbReference>
<keyword evidence="4" id="KW-0378">Hydrolase</keyword>
<dbReference type="InterPro" id="IPR013320">
    <property type="entry name" value="ConA-like_dom_sf"/>
</dbReference>